<proteinExistence type="predicted"/>
<gene>
    <name evidence="4" type="ORF">Phou_016540</name>
</gene>
<dbReference type="RefSeq" id="WP_173054888.1">
    <property type="nucleotide sequence ID" value="NZ_BAABGO010000053.1"/>
</dbReference>
<dbReference type="PANTHER" id="PTHR35807">
    <property type="entry name" value="TRANSCRIPTIONAL REGULATOR REDD-RELATED"/>
    <property type="match status" value="1"/>
</dbReference>
<dbReference type="SMART" id="SM01043">
    <property type="entry name" value="BTAD"/>
    <property type="match status" value="1"/>
</dbReference>
<dbReference type="InterPro" id="IPR011990">
    <property type="entry name" value="TPR-like_helical_dom_sf"/>
</dbReference>
<dbReference type="InterPro" id="IPR036388">
    <property type="entry name" value="WH-like_DNA-bd_sf"/>
</dbReference>
<reference evidence="4 5" key="1">
    <citation type="submission" date="2020-03" db="EMBL/GenBank/DDBJ databases">
        <title>Whole genome shotgun sequence of Phytohabitans houttuyneae NBRC 108639.</title>
        <authorList>
            <person name="Komaki H."/>
            <person name="Tamura T."/>
        </authorList>
    </citation>
    <scope>NUCLEOTIDE SEQUENCE [LARGE SCALE GENOMIC DNA]</scope>
    <source>
        <strain evidence="4 5">NBRC 108639</strain>
    </source>
</reference>
<dbReference type="Gene3D" id="3.10.350.10">
    <property type="entry name" value="LysM domain"/>
    <property type="match status" value="1"/>
</dbReference>
<feature type="region of interest" description="Disordered" evidence="1">
    <location>
        <begin position="258"/>
        <end position="345"/>
    </location>
</feature>
<sequence>MRPRFDSVDVFAILLVIGGPIALVRYGGWPLPTALPTRIEITGWLREPMTPGTVTAGFIGFLWLTWVALAGAAVLQGYRWAAGRLRLPRLRMPGPVQAFTAALLGATAVGNAAGAAADVGASGDATAAEGFERTPTWASFPDRLAATTDPPGEPAGASSRPVATTSLVAASVLPQRPPAFDQAAGGRRTVYTLAGRVHDRPAEAPTLRAVTGTSSVTMTYTVAEGDWLWHVADRFLGDPHRYQDLAALNPHLAAKHSEFPDHVEPGDRLRLPSDAHDDGPRRHARGTLSLTPSPAHRPPTPPEVAEPSPSQLDPDGVVEPAAPQSPTTPSSTADGDDTDSTGSDVAGVPVPAGWLTIGFAAALCAAAATVWARRRIHYDPAVRPDPDDAALQPLPPTVSLLRRAVDRQAPQLLQPPDPGPTVREYAQMDPKPPIPPPGPGGPELAGWGPLPPDGLGLTGPGATDAARAMLVAALSAGHPHDLDACATVVIPTGTLTALIGTSSDLAGAMPRLIVAADLPQALARLHQESLRRADVLEDADATTITQLRQQHPYAEPLSPMLLITDAPDAGMRPRLSAILRLGEQMDIGAVVLGDWPDGTTVHVDTDGTSTGPDHQRLSVLDSEAAQQLLAVLREAHTGQPTLAAAAPPDQATVSSDLPEDDVVQPADEDQADRRAVTDQAAPQTASGAATVGPVAVTAKQPSAAAPPTADTANDDGEATLPVRVQILGKVAIYTPAGSPVPGLRRKAGELLAFLATRRGGVSIDDVKEALWPDAPVSRAKQRLATDVANLRACLRTGAGIIPGDQNQSDAAAGAGGRRAGSTGPAFVVNTGGRYLLAADLVSVDWWQVQDAVTRAATAPDTAGRITALQQAVQAFNGLLYDADGRYDWATLDVEVTRRHAVTAHTQLADLIGAEQPDQAARYLKIAADVDPINEPVAVAAMRAHAAVGDVDAVRARFTALTVALQDHGQEPGDDTAALAAELCRQPTTRPQKTRQAKTTGPETPA</sequence>
<keyword evidence="2" id="KW-0472">Membrane</keyword>
<dbReference type="CDD" id="cd00118">
    <property type="entry name" value="LysM"/>
    <property type="match status" value="1"/>
</dbReference>
<feature type="compositionally biased region" description="Acidic residues" evidence="1">
    <location>
        <begin position="657"/>
        <end position="670"/>
    </location>
</feature>
<dbReference type="InterPro" id="IPR036779">
    <property type="entry name" value="LysM_dom_sf"/>
</dbReference>
<evidence type="ECO:0000256" key="2">
    <source>
        <dbReference type="SAM" id="Phobius"/>
    </source>
</evidence>
<feature type="compositionally biased region" description="Low complexity" evidence="1">
    <location>
        <begin position="698"/>
        <end position="711"/>
    </location>
</feature>
<dbReference type="SUPFAM" id="SSF48452">
    <property type="entry name" value="TPR-like"/>
    <property type="match status" value="1"/>
</dbReference>
<feature type="compositionally biased region" description="Pro residues" evidence="1">
    <location>
        <begin position="430"/>
        <end position="440"/>
    </location>
</feature>
<dbReference type="AlphaFoldDB" id="A0A6V8K1A3"/>
<feature type="compositionally biased region" description="Low complexity" evidence="1">
    <location>
        <begin position="320"/>
        <end position="333"/>
    </location>
</feature>
<feature type="compositionally biased region" description="Pro residues" evidence="1">
    <location>
        <begin position="295"/>
        <end position="304"/>
    </location>
</feature>
<feature type="region of interest" description="Disordered" evidence="1">
    <location>
        <begin position="982"/>
        <end position="1005"/>
    </location>
</feature>
<feature type="compositionally biased region" description="Polar residues" evidence="1">
    <location>
        <begin position="996"/>
        <end position="1005"/>
    </location>
</feature>
<dbReference type="Gene3D" id="1.10.10.10">
    <property type="entry name" value="Winged helix-like DNA-binding domain superfamily/Winged helix DNA-binding domain"/>
    <property type="match status" value="1"/>
</dbReference>
<keyword evidence="2" id="KW-0812">Transmembrane</keyword>
<dbReference type="Gene3D" id="1.25.40.10">
    <property type="entry name" value="Tetratricopeptide repeat domain"/>
    <property type="match status" value="1"/>
</dbReference>
<organism evidence="4 5">
    <name type="scientific">Phytohabitans houttuyneae</name>
    <dbReference type="NCBI Taxonomy" id="1076126"/>
    <lineage>
        <taxon>Bacteria</taxon>
        <taxon>Bacillati</taxon>
        <taxon>Actinomycetota</taxon>
        <taxon>Actinomycetes</taxon>
        <taxon>Micromonosporales</taxon>
        <taxon>Micromonosporaceae</taxon>
    </lineage>
</organism>
<dbReference type="InterPro" id="IPR018392">
    <property type="entry name" value="LysM"/>
</dbReference>
<feature type="region of interest" description="Disordered" evidence="1">
    <location>
        <begin position="640"/>
        <end position="692"/>
    </location>
</feature>
<dbReference type="EMBL" id="BLPF01000001">
    <property type="protein sequence ID" value="GFJ77474.1"/>
    <property type="molecule type" value="Genomic_DNA"/>
</dbReference>
<feature type="transmembrane region" description="Helical" evidence="2">
    <location>
        <begin position="96"/>
        <end position="117"/>
    </location>
</feature>
<dbReference type="InterPro" id="IPR005158">
    <property type="entry name" value="BTAD"/>
</dbReference>
<feature type="domain" description="LysM" evidence="3">
    <location>
        <begin position="218"/>
        <end position="271"/>
    </location>
</feature>
<evidence type="ECO:0000313" key="5">
    <source>
        <dbReference type="Proteomes" id="UP000482800"/>
    </source>
</evidence>
<dbReference type="Proteomes" id="UP000482800">
    <property type="component" value="Unassembled WGS sequence"/>
</dbReference>
<comment type="caution">
    <text evidence="4">The sequence shown here is derived from an EMBL/GenBank/DDBJ whole genome shotgun (WGS) entry which is preliminary data.</text>
</comment>
<evidence type="ECO:0000259" key="3">
    <source>
        <dbReference type="PROSITE" id="PS51782"/>
    </source>
</evidence>
<keyword evidence="2" id="KW-1133">Transmembrane helix</keyword>
<dbReference type="PROSITE" id="PS51782">
    <property type="entry name" value="LYSM"/>
    <property type="match status" value="1"/>
</dbReference>
<feature type="region of interest" description="Disordered" evidence="1">
    <location>
        <begin position="698"/>
        <end position="717"/>
    </location>
</feature>
<feature type="transmembrane region" description="Helical" evidence="2">
    <location>
        <begin position="54"/>
        <end position="75"/>
    </location>
</feature>
<name>A0A6V8K1A3_9ACTN</name>
<keyword evidence="5" id="KW-1185">Reference proteome</keyword>
<protein>
    <recommendedName>
        <fullName evidence="3">LysM domain-containing protein</fullName>
    </recommendedName>
</protein>
<reference evidence="4 5" key="2">
    <citation type="submission" date="2020-03" db="EMBL/GenBank/DDBJ databases">
        <authorList>
            <person name="Ichikawa N."/>
            <person name="Kimura A."/>
            <person name="Kitahashi Y."/>
            <person name="Uohara A."/>
        </authorList>
    </citation>
    <scope>NUCLEOTIDE SEQUENCE [LARGE SCALE GENOMIC DNA]</scope>
    <source>
        <strain evidence="4 5">NBRC 108639</strain>
    </source>
</reference>
<feature type="transmembrane region" description="Helical" evidence="2">
    <location>
        <begin position="7"/>
        <end position="26"/>
    </location>
</feature>
<feature type="region of interest" description="Disordered" evidence="1">
    <location>
        <begin position="410"/>
        <end position="450"/>
    </location>
</feature>
<accession>A0A6V8K1A3</accession>
<dbReference type="InterPro" id="IPR051677">
    <property type="entry name" value="AfsR-DnrI-RedD_regulator"/>
</dbReference>
<dbReference type="Pfam" id="PF03704">
    <property type="entry name" value="BTAD"/>
    <property type="match status" value="1"/>
</dbReference>
<feature type="compositionally biased region" description="Basic and acidic residues" evidence="1">
    <location>
        <begin position="258"/>
        <end position="281"/>
    </location>
</feature>
<evidence type="ECO:0000256" key="1">
    <source>
        <dbReference type="SAM" id="MobiDB-lite"/>
    </source>
</evidence>
<evidence type="ECO:0000313" key="4">
    <source>
        <dbReference type="EMBL" id="GFJ77474.1"/>
    </source>
</evidence>